<feature type="non-terminal residue" evidence="3">
    <location>
        <position position="1"/>
    </location>
</feature>
<dbReference type="SUPFAM" id="SSF54928">
    <property type="entry name" value="RNA-binding domain, RBD"/>
    <property type="match status" value="1"/>
</dbReference>
<evidence type="ECO:0000256" key="1">
    <source>
        <dbReference type="SAM" id="MobiDB-lite"/>
    </source>
</evidence>
<proteinExistence type="predicted"/>
<dbReference type="PANTHER" id="PTHR45098">
    <property type="entry name" value="DNAJ DOMAIN CONTAINING PROTEIN, EXPRESSED"/>
    <property type="match status" value="1"/>
</dbReference>
<feature type="compositionally biased region" description="Gly residues" evidence="1">
    <location>
        <begin position="298"/>
        <end position="308"/>
    </location>
</feature>
<feature type="region of interest" description="Disordered" evidence="1">
    <location>
        <begin position="256"/>
        <end position="352"/>
    </location>
</feature>
<evidence type="ECO:0000313" key="4">
    <source>
        <dbReference type="Proteomes" id="UP001165090"/>
    </source>
</evidence>
<keyword evidence="4" id="KW-1185">Reference proteome</keyword>
<organism evidence="3 4">
    <name type="scientific">Volvox africanus</name>
    <dbReference type="NCBI Taxonomy" id="51714"/>
    <lineage>
        <taxon>Eukaryota</taxon>
        <taxon>Viridiplantae</taxon>
        <taxon>Chlorophyta</taxon>
        <taxon>core chlorophytes</taxon>
        <taxon>Chlorophyceae</taxon>
        <taxon>CS clade</taxon>
        <taxon>Chlamydomonadales</taxon>
        <taxon>Volvocaceae</taxon>
        <taxon>Volvox</taxon>
    </lineage>
</organism>
<dbReference type="PRINTS" id="PR00625">
    <property type="entry name" value="JDOMAIN"/>
</dbReference>
<evidence type="ECO:0000259" key="2">
    <source>
        <dbReference type="PROSITE" id="PS50076"/>
    </source>
</evidence>
<dbReference type="InterPro" id="IPR036869">
    <property type="entry name" value="J_dom_sf"/>
</dbReference>
<dbReference type="CDD" id="cd12429">
    <property type="entry name" value="RRM_DNAJC17"/>
    <property type="match status" value="1"/>
</dbReference>
<feature type="compositionally biased region" description="Gly residues" evidence="1">
    <location>
        <begin position="395"/>
        <end position="409"/>
    </location>
</feature>
<sequence length="442" mass="45587">DVDDNAIKKAYRRLAILKHPDKNRDNPKAAEEFAELEQAYRLLLDKDARGALDDLLRAQAQRAARESQVGEKRRKLKEELEKRERQSASERSEEEMARQRLKVELERLRRKAEEEERRQRQQAAELSAAIVVQRAAAVAAAGAAGGGGASAAYSDGDGAGAPAEAVQAQLCRTLKVTWDPTCREYSTQELRAIFGGFGAPVQDVVLRDRKKKRKVTALIVMATEAAAVAAASSVCGDPSEPLLVVPLVGYLAAEGAQRRDGGDEGPRVAAGASEDGDSDGPKAHHQQSPDDGLLPRDGGMGSAAGAGPGPQSLLQRPARLPDPPAGTSARPLFPAAGRGAAGGGNTAGFPAPRGGGLFPSAAAAAAAGRPAMSFPSGPGRGDGGPAFSWRASTPGGMGPSGGGGGGTASGRGSTFEDEVLEKMRRAAAARQAAATAAKEAVG</sequence>
<feature type="compositionally biased region" description="Low complexity" evidence="1">
    <location>
        <begin position="329"/>
        <end position="338"/>
    </location>
</feature>
<dbReference type="CDD" id="cd06257">
    <property type="entry name" value="DnaJ"/>
    <property type="match status" value="1"/>
</dbReference>
<accession>A0ABQ5SBI0</accession>
<feature type="region of interest" description="Disordered" evidence="1">
    <location>
        <begin position="369"/>
        <end position="417"/>
    </location>
</feature>
<dbReference type="InterPro" id="IPR012677">
    <property type="entry name" value="Nucleotide-bd_a/b_plait_sf"/>
</dbReference>
<dbReference type="PROSITE" id="PS50076">
    <property type="entry name" value="DNAJ_2"/>
    <property type="match status" value="1"/>
</dbReference>
<dbReference type="EMBL" id="BSDZ01000078">
    <property type="protein sequence ID" value="GLI67302.1"/>
    <property type="molecule type" value="Genomic_DNA"/>
</dbReference>
<dbReference type="Pfam" id="PF00226">
    <property type="entry name" value="DnaJ"/>
    <property type="match status" value="1"/>
</dbReference>
<dbReference type="Gene3D" id="3.30.70.330">
    <property type="match status" value="1"/>
</dbReference>
<feature type="domain" description="J" evidence="2">
    <location>
        <begin position="1"/>
        <end position="56"/>
    </location>
</feature>
<feature type="compositionally biased region" description="Basic and acidic residues" evidence="1">
    <location>
        <begin position="63"/>
        <end position="97"/>
    </location>
</feature>
<dbReference type="InterPro" id="IPR001623">
    <property type="entry name" value="DnaJ_domain"/>
</dbReference>
<dbReference type="Proteomes" id="UP001165090">
    <property type="component" value="Unassembled WGS sequence"/>
</dbReference>
<feature type="compositionally biased region" description="Basic and acidic residues" evidence="1">
    <location>
        <begin position="256"/>
        <end position="266"/>
    </location>
</feature>
<dbReference type="PANTHER" id="PTHR45098:SF1">
    <property type="entry name" value="DNAJ DOMAIN CONTAINING PROTEIN, EXPRESSED"/>
    <property type="match status" value="1"/>
</dbReference>
<name>A0ABQ5SBI0_9CHLO</name>
<dbReference type="InterPro" id="IPR034254">
    <property type="entry name" value="DNAJC17_RRM"/>
</dbReference>
<reference evidence="3 4" key="1">
    <citation type="journal article" date="2023" name="IScience">
        <title>Expanded male sex-determining region conserved during the evolution of homothallism in the green alga Volvox.</title>
        <authorList>
            <person name="Yamamoto K."/>
            <person name="Matsuzaki R."/>
            <person name="Mahakham W."/>
            <person name="Heman W."/>
            <person name="Sekimoto H."/>
            <person name="Kawachi M."/>
            <person name="Minakuchi Y."/>
            <person name="Toyoda A."/>
            <person name="Nozaki H."/>
        </authorList>
    </citation>
    <scope>NUCLEOTIDE SEQUENCE [LARGE SCALE GENOMIC DNA]</scope>
    <source>
        <strain evidence="3 4">NIES-4468</strain>
    </source>
</reference>
<feature type="region of interest" description="Disordered" evidence="1">
    <location>
        <begin position="59"/>
        <end position="97"/>
    </location>
</feature>
<dbReference type="Gene3D" id="1.10.287.110">
    <property type="entry name" value="DnaJ domain"/>
    <property type="match status" value="1"/>
</dbReference>
<evidence type="ECO:0000313" key="3">
    <source>
        <dbReference type="EMBL" id="GLI67302.1"/>
    </source>
</evidence>
<dbReference type="SUPFAM" id="SSF46565">
    <property type="entry name" value="Chaperone J-domain"/>
    <property type="match status" value="1"/>
</dbReference>
<gene>
    <name evidence="3" type="ORF">VaNZ11_011488</name>
</gene>
<comment type="caution">
    <text evidence="3">The sequence shown here is derived from an EMBL/GenBank/DDBJ whole genome shotgun (WGS) entry which is preliminary data.</text>
</comment>
<protein>
    <recommendedName>
        <fullName evidence="2">J domain-containing protein</fullName>
    </recommendedName>
</protein>
<dbReference type="InterPro" id="IPR035979">
    <property type="entry name" value="RBD_domain_sf"/>
</dbReference>
<dbReference type="SMART" id="SM00271">
    <property type="entry name" value="DnaJ"/>
    <property type="match status" value="1"/>
</dbReference>